<accession>A0A2L2X977</accession>
<feature type="transmembrane region" description="Helical" evidence="2">
    <location>
        <begin position="103"/>
        <end position="126"/>
    </location>
</feature>
<dbReference type="InterPro" id="IPR033434">
    <property type="entry name" value="MucB/RseB_N"/>
</dbReference>
<dbReference type="OrthoDB" id="2826849at2"/>
<dbReference type="Proteomes" id="UP000239549">
    <property type="component" value="Unassembled WGS sequence"/>
</dbReference>
<evidence type="ECO:0000259" key="3">
    <source>
        <dbReference type="Pfam" id="PF03888"/>
    </source>
</evidence>
<feature type="domain" description="MucB/RseB N-terminal" evidence="3">
    <location>
        <begin position="174"/>
        <end position="276"/>
    </location>
</feature>
<dbReference type="InterPro" id="IPR052944">
    <property type="entry name" value="Sporulation_related"/>
</dbReference>
<dbReference type="PANTHER" id="PTHR37507:SF2">
    <property type="entry name" value="SPORULATION PROTEIN YDCC"/>
    <property type="match status" value="1"/>
</dbReference>
<keyword evidence="2" id="KW-1133">Transmembrane helix</keyword>
<sequence>MDNPENKLSDYIDALNAEKEPEKHQGTAGTPELEKLLATVRLVRTLKEPAMPSPGYPQRLAAALADKIQKNNTTGFRQPVEPNPKPGNRIYETAAGRSRRKRILPAVAALVAGLLLFAVLTSWTGLFNPDVVYAMEKAVAQLSNYHGVLEMRSKNAAGEEWMIRRVELWSDGDKYALRQNDGTMTVNNGEKKWQLRPQKKEVALLPLLPDPARNGFDLRDEAKRAKQYPHKVVGSEMIAGRQATKIEISPPGGLAYYLWIDAETNLPVQLQTAMQNALQTTLTFISFEPNTGINPKIFAYQPPEGFKVVEKDPGQLVATVEEAAAISRLTPLLPKEAPARILAFKDRIVLDYGDTTIVESAAGGAFQPAPNSALGTAAGGPLEVWQERLRWRQDGIEIQAEGTRRVELARQIAGDLTLPDTGKNMVNKARVEVPVDMEITKADQQQVDRGSSPWQLDPLQVSLTFVNLMVSPEGITGEPEIPAASFKLMTNNGAQAVVEVAAGPVKQVYLKRLVRQDETGIWSVVGYDPR</sequence>
<protein>
    <recommendedName>
        <fullName evidence="3">MucB/RseB N-terminal domain-containing protein</fullName>
    </recommendedName>
</protein>
<dbReference type="SUPFAM" id="SSF89392">
    <property type="entry name" value="Prokaryotic lipoproteins and lipoprotein localization factors"/>
    <property type="match status" value="1"/>
</dbReference>
<evidence type="ECO:0000313" key="5">
    <source>
        <dbReference type="Proteomes" id="UP000239549"/>
    </source>
</evidence>
<dbReference type="Gene3D" id="2.50.20.10">
    <property type="entry name" value="Lipoprotein localisation LolA/LolB/LppX"/>
    <property type="match status" value="1"/>
</dbReference>
<organism evidence="4 5">
    <name type="scientific">Desulfocucumis palustris</name>
    <dbReference type="NCBI Taxonomy" id="1898651"/>
    <lineage>
        <taxon>Bacteria</taxon>
        <taxon>Bacillati</taxon>
        <taxon>Bacillota</taxon>
        <taxon>Clostridia</taxon>
        <taxon>Eubacteriales</taxon>
        <taxon>Desulfocucumaceae</taxon>
        <taxon>Desulfocucumis</taxon>
    </lineage>
</organism>
<feature type="region of interest" description="Disordered" evidence="1">
    <location>
        <begin position="73"/>
        <end position="94"/>
    </location>
</feature>
<comment type="caution">
    <text evidence="4">The sequence shown here is derived from an EMBL/GenBank/DDBJ whole genome shotgun (WGS) entry which is preliminary data.</text>
</comment>
<keyword evidence="5" id="KW-1185">Reference proteome</keyword>
<dbReference type="Pfam" id="PF03888">
    <property type="entry name" value="MucB_RseB"/>
    <property type="match status" value="1"/>
</dbReference>
<feature type="region of interest" description="Disordered" evidence="1">
    <location>
        <begin position="1"/>
        <end position="32"/>
    </location>
</feature>
<proteinExistence type="predicted"/>
<keyword evidence="2" id="KW-0472">Membrane</keyword>
<name>A0A2L2X977_9FIRM</name>
<evidence type="ECO:0000256" key="1">
    <source>
        <dbReference type="SAM" id="MobiDB-lite"/>
    </source>
</evidence>
<dbReference type="InterPro" id="IPR029046">
    <property type="entry name" value="LolA/LolB/LppX"/>
</dbReference>
<gene>
    <name evidence="4" type="ORF">DCCM_0993</name>
</gene>
<feature type="compositionally biased region" description="Basic and acidic residues" evidence="1">
    <location>
        <begin position="1"/>
        <end position="25"/>
    </location>
</feature>
<dbReference type="AlphaFoldDB" id="A0A2L2X977"/>
<evidence type="ECO:0000313" key="4">
    <source>
        <dbReference type="EMBL" id="GBF32797.1"/>
    </source>
</evidence>
<reference evidence="5" key="1">
    <citation type="submission" date="2018-02" db="EMBL/GenBank/DDBJ databases">
        <title>Genome sequence of Desulfocucumis palustris strain NAW-5.</title>
        <authorList>
            <person name="Watanabe M."/>
            <person name="Kojima H."/>
            <person name="Fukui M."/>
        </authorList>
    </citation>
    <scope>NUCLEOTIDE SEQUENCE [LARGE SCALE GENOMIC DNA]</scope>
    <source>
        <strain evidence="5">NAW-5</strain>
    </source>
</reference>
<keyword evidence="2" id="KW-0812">Transmembrane</keyword>
<dbReference type="EMBL" id="BFAV01000055">
    <property type="protein sequence ID" value="GBF32797.1"/>
    <property type="molecule type" value="Genomic_DNA"/>
</dbReference>
<dbReference type="RefSeq" id="WP_104371283.1">
    <property type="nucleotide sequence ID" value="NZ_BFAV01000055.1"/>
</dbReference>
<evidence type="ECO:0000256" key="2">
    <source>
        <dbReference type="SAM" id="Phobius"/>
    </source>
</evidence>
<dbReference type="PANTHER" id="PTHR37507">
    <property type="entry name" value="SPORULATION PROTEIN YDCC"/>
    <property type="match status" value="1"/>
</dbReference>